<dbReference type="RefSeq" id="XP_038068979.1">
    <property type="nucleotide sequence ID" value="XM_038213051.1"/>
</dbReference>
<proteinExistence type="predicted"/>
<feature type="compositionally biased region" description="Basic residues" evidence="1">
    <location>
        <begin position="401"/>
        <end position="412"/>
    </location>
</feature>
<name>A0A914AXV7_PATMI</name>
<dbReference type="RefSeq" id="XP_038068977.1">
    <property type="nucleotide sequence ID" value="XM_038213049.1"/>
</dbReference>
<dbReference type="OrthoDB" id="10356724at2759"/>
<feature type="compositionally biased region" description="Polar residues" evidence="1">
    <location>
        <begin position="107"/>
        <end position="124"/>
    </location>
</feature>
<organism evidence="2 3">
    <name type="scientific">Patiria miniata</name>
    <name type="common">Bat star</name>
    <name type="synonym">Asterina miniata</name>
    <dbReference type="NCBI Taxonomy" id="46514"/>
    <lineage>
        <taxon>Eukaryota</taxon>
        <taxon>Metazoa</taxon>
        <taxon>Echinodermata</taxon>
        <taxon>Eleutherozoa</taxon>
        <taxon>Asterozoa</taxon>
        <taxon>Asteroidea</taxon>
        <taxon>Valvatacea</taxon>
        <taxon>Valvatida</taxon>
        <taxon>Asterinidae</taxon>
        <taxon>Patiria</taxon>
    </lineage>
</organism>
<dbReference type="OMA" id="SEWQYLA"/>
<evidence type="ECO:0000256" key="1">
    <source>
        <dbReference type="SAM" id="MobiDB-lite"/>
    </source>
</evidence>
<protein>
    <recommendedName>
        <fullName evidence="4">PEHE domain-containing protein</fullName>
    </recommendedName>
</protein>
<evidence type="ECO:0008006" key="4">
    <source>
        <dbReference type="Google" id="ProtNLM"/>
    </source>
</evidence>
<feature type="region of interest" description="Disordered" evidence="1">
    <location>
        <begin position="1"/>
        <end position="60"/>
    </location>
</feature>
<dbReference type="Proteomes" id="UP000887568">
    <property type="component" value="Unplaced"/>
</dbReference>
<sequence>MSSPSSFDDHKTYGVITNMNAGTGRKSASANELQRGSNSRRRSDSDLDHKTLLQPSPEHHSMINIGTESLLKTSYNIAPLTQERIKTKRKAKQRHDSLSPDLEIDGSTRNLDINRNVRSGTSNLHSHEETQKRKKHLDLRPIQRNSPYPLWKFSKSREPPETALDVAYRTILDYKQPITLHRQPKADRQMIHYDCLPSIKVFSEEHQQRREAMRYQLKQQLQLEDHRKRQEILEMEQDIIPESEREENIQKSIFLPSGEEYEFSEGDITMATLPVPTQRTERRSSTSSHHSSRSLQKSSSSTPVSSRRSSHDVGQANTTPLSLSVMPPSPLPSTKGSKRRHSVSTLVRREKMFSVVSHWPGMRPSQKLFEMEEPSPEMTDEDTFVEMPTPPPVHDATPVHQAHHRKRNSRMLKHAESKAV</sequence>
<feature type="compositionally biased region" description="Low complexity" evidence="1">
    <location>
        <begin position="285"/>
        <end position="307"/>
    </location>
</feature>
<dbReference type="RefSeq" id="XP_038068980.1">
    <property type="nucleotide sequence ID" value="XM_038213052.1"/>
</dbReference>
<evidence type="ECO:0000313" key="3">
    <source>
        <dbReference type="Proteomes" id="UP000887568"/>
    </source>
</evidence>
<reference evidence="2" key="1">
    <citation type="submission" date="2022-11" db="UniProtKB">
        <authorList>
            <consortium name="EnsemblMetazoa"/>
        </authorList>
    </citation>
    <scope>IDENTIFICATION</scope>
</reference>
<feature type="region of interest" description="Disordered" evidence="1">
    <location>
        <begin position="85"/>
        <end position="135"/>
    </location>
</feature>
<keyword evidence="3" id="KW-1185">Reference proteome</keyword>
<feature type="compositionally biased region" description="Polar residues" evidence="1">
    <location>
        <begin position="15"/>
        <end position="37"/>
    </location>
</feature>
<evidence type="ECO:0000313" key="2">
    <source>
        <dbReference type="EnsemblMetazoa" id="XP_038068980.1"/>
    </source>
</evidence>
<dbReference type="EnsemblMetazoa" id="XM_038213049.1">
    <property type="protein sequence ID" value="XP_038068977.1"/>
    <property type="gene ID" value="LOC119738248"/>
</dbReference>
<dbReference type="GeneID" id="119738248"/>
<dbReference type="EnsemblMetazoa" id="XM_038213051.1">
    <property type="protein sequence ID" value="XP_038068979.1"/>
    <property type="gene ID" value="LOC119738248"/>
</dbReference>
<dbReference type="EnsemblMetazoa" id="XM_038213052.1">
    <property type="protein sequence ID" value="XP_038068980.1"/>
    <property type="gene ID" value="LOC119738248"/>
</dbReference>
<feature type="region of interest" description="Disordered" evidence="1">
    <location>
        <begin position="378"/>
        <end position="420"/>
    </location>
</feature>
<dbReference type="AlphaFoldDB" id="A0A914AXV7"/>
<accession>A0A914AXV7</accession>
<feature type="compositionally biased region" description="Basic and acidic residues" evidence="1">
    <location>
        <begin position="41"/>
        <end position="60"/>
    </location>
</feature>
<feature type="region of interest" description="Disordered" evidence="1">
    <location>
        <begin position="266"/>
        <end position="343"/>
    </location>
</feature>